<name>K1T9P8_9ZZZZ</name>
<dbReference type="AlphaFoldDB" id="K1T9P8"/>
<accession>K1T9P8</accession>
<sequence length="201" mass="23561">MVLTKEQLSELICKHSERENGLQDLLEILLESMMVSERREYLRENSTSGNKCNGFRPGHSYGHGRTLTFRIPRDRYGNFHPRILAILRHQEDECERLAGTLYTKGLTQEQVGEVFQDIYGEHYSKASISRMLDYLREDVSQWLTRSLETYYPIVFIDCVHMKIHRKRSVETEAFYVVLAVREDKRREVLGIFNKPTESALG</sequence>
<dbReference type="Pfam" id="PF00872">
    <property type="entry name" value="Transposase_mut"/>
    <property type="match status" value="1"/>
</dbReference>
<dbReference type="PANTHER" id="PTHR33217:SF8">
    <property type="entry name" value="MUTATOR FAMILY TRANSPOSASE"/>
    <property type="match status" value="1"/>
</dbReference>
<gene>
    <name evidence="4" type="ORF">OBE_11261</name>
</gene>
<dbReference type="GO" id="GO:0004803">
    <property type="term" value="F:transposase activity"/>
    <property type="evidence" value="ECO:0007669"/>
    <property type="project" value="InterPro"/>
</dbReference>
<evidence type="ECO:0000313" key="4">
    <source>
        <dbReference type="EMBL" id="EKC56046.1"/>
    </source>
</evidence>
<evidence type="ECO:0000256" key="1">
    <source>
        <dbReference type="ARBA" id="ARBA00022578"/>
    </source>
</evidence>
<keyword evidence="3" id="KW-0233">DNA recombination</keyword>
<dbReference type="GO" id="GO:0003677">
    <property type="term" value="F:DNA binding"/>
    <property type="evidence" value="ECO:0007669"/>
    <property type="project" value="UniProtKB-KW"/>
</dbReference>
<comment type="caution">
    <text evidence="4">The sequence shown here is derived from an EMBL/GenBank/DDBJ whole genome shotgun (WGS) entry which is preliminary data.</text>
</comment>
<keyword evidence="1" id="KW-0815">Transposition</keyword>
<dbReference type="GO" id="GO:0006313">
    <property type="term" value="P:DNA transposition"/>
    <property type="evidence" value="ECO:0007669"/>
    <property type="project" value="InterPro"/>
</dbReference>
<dbReference type="EMBL" id="AJWZ01007746">
    <property type="protein sequence ID" value="EKC56046.1"/>
    <property type="molecule type" value="Genomic_DNA"/>
</dbReference>
<proteinExistence type="predicted"/>
<feature type="non-terminal residue" evidence="4">
    <location>
        <position position="201"/>
    </location>
</feature>
<dbReference type="PANTHER" id="PTHR33217">
    <property type="entry name" value="TRANSPOSASE FOR INSERTION SEQUENCE ELEMENT IS1081"/>
    <property type="match status" value="1"/>
</dbReference>
<evidence type="ECO:0000256" key="2">
    <source>
        <dbReference type="ARBA" id="ARBA00023125"/>
    </source>
</evidence>
<dbReference type="InterPro" id="IPR001207">
    <property type="entry name" value="Transposase_mutator"/>
</dbReference>
<keyword evidence="2" id="KW-0238">DNA-binding</keyword>
<protein>
    <submittedName>
        <fullName evidence="4">Transposase, Mutator family</fullName>
    </submittedName>
</protein>
<evidence type="ECO:0000256" key="3">
    <source>
        <dbReference type="ARBA" id="ARBA00023172"/>
    </source>
</evidence>
<reference evidence="4" key="1">
    <citation type="journal article" date="2013" name="Environ. Microbiol.">
        <title>Microbiota from the distal guts of lean and obese adolescents exhibit partial functional redundancy besides clear differences in community structure.</title>
        <authorList>
            <person name="Ferrer M."/>
            <person name="Ruiz A."/>
            <person name="Lanza F."/>
            <person name="Haange S.B."/>
            <person name="Oberbach A."/>
            <person name="Till H."/>
            <person name="Bargiela R."/>
            <person name="Campoy C."/>
            <person name="Segura M.T."/>
            <person name="Richter M."/>
            <person name="von Bergen M."/>
            <person name="Seifert J."/>
            <person name="Suarez A."/>
        </authorList>
    </citation>
    <scope>NUCLEOTIDE SEQUENCE</scope>
</reference>
<organism evidence="4">
    <name type="scientific">human gut metagenome</name>
    <dbReference type="NCBI Taxonomy" id="408170"/>
    <lineage>
        <taxon>unclassified sequences</taxon>
        <taxon>metagenomes</taxon>
        <taxon>organismal metagenomes</taxon>
    </lineage>
</organism>